<dbReference type="EMBL" id="LAHD01000005">
    <property type="protein sequence ID" value="PHK06731.1"/>
    <property type="molecule type" value="Genomic_DNA"/>
</dbReference>
<sequence>MEWLHKLKHWILNFIYPKKKYYKVPKLMRRWDGAHCAVLRIQRNTKGGMSTYRITSRYGGCDYLITLDDLSELKAELLGEFNGITIKILGDSSPLTHRFSVWRIFINGSSSAIGIWDVDLQGITSNLNLRHLAPVRAVAGVALKPLSLIHSKKNSELSWHNQMERIDWIALLERRIRGELNNPSHNIKATIVYQQDNV</sequence>
<evidence type="ECO:0000313" key="1">
    <source>
        <dbReference type="EMBL" id="PHK06731.1"/>
    </source>
</evidence>
<proteinExistence type="predicted"/>
<dbReference type="Proteomes" id="UP000222310">
    <property type="component" value="Unassembled WGS sequence"/>
</dbReference>
<organism evidence="1 2">
    <name type="scientific">Nostoc linckia z8</name>
    <dbReference type="NCBI Taxonomy" id="1628746"/>
    <lineage>
        <taxon>Bacteria</taxon>
        <taxon>Bacillati</taxon>
        <taxon>Cyanobacteriota</taxon>
        <taxon>Cyanophyceae</taxon>
        <taxon>Nostocales</taxon>
        <taxon>Nostocaceae</taxon>
        <taxon>Nostoc</taxon>
    </lineage>
</organism>
<protein>
    <submittedName>
        <fullName evidence="1">Uncharacterized protein</fullName>
    </submittedName>
</protein>
<name>A0A9Q5ZGF4_NOSLI</name>
<dbReference type="AlphaFoldDB" id="A0A9Q5ZGF4"/>
<accession>A0A9Q5ZGF4</accession>
<reference evidence="1 2" key="1">
    <citation type="submission" date="2015-02" db="EMBL/GenBank/DDBJ databases">
        <title>Nostoc linckia genome annotation.</title>
        <authorList>
            <person name="Zhou Z."/>
        </authorList>
    </citation>
    <scope>NUCLEOTIDE SEQUENCE [LARGE SCALE GENOMIC DNA]</scope>
    <source>
        <strain evidence="2">z8</strain>
    </source>
</reference>
<evidence type="ECO:0000313" key="2">
    <source>
        <dbReference type="Proteomes" id="UP000222310"/>
    </source>
</evidence>
<gene>
    <name evidence="1" type="ORF">VF08_03060</name>
</gene>
<comment type="caution">
    <text evidence="1">The sequence shown here is derived from an EMBL/GenBank/DDBJ whole genome shotgun (WGS) entry which is preliminary data.</text>
</comment>